<dbReference type="AlphaFoldDB" id="B8GRZ8"/>
<evidence type="ECO:0000313" key="2">
    <source>
        <dbReference type="EMBL" id="ACL72702.1"/>
    </source>
</evidence>
<evidence type="ECO:0000259" key="1">
    <source>
        <dbReference type="Pfam" id="PF12571"/>
    </source>
</evidence>
<dbReference type="Pfam" id="PF12571">
    <property type="entry name" value="Phage_tail_fib"/>
    <property type="match status" value="1"/>
</dbReference>
<gene>
    <name evidence="2" type="ordered locus">Tgr7_1619</name>
</gene>
<dbReference type="PANTHER" id="PTHR35191:SF1">
    <property type="entry name" value="PROPHAGE SIDE TAIL FIBER PROTEIN HOMOLOG STFQ-RELATED"/>
    <property type="match status" value="1"/>
</dbReference>
<organism evidence="2 3">
    <name type="scientific">Thioalkalivibrio sulfidiphilus (strain HL-EbGR7)</name>
    <dbReference type="NCBI Taxonomy" id="396588"/>
    <lineage>
        <taxon>Bacteria</taxon>
        <taxon>Pseudomonadati</taxon>
        <taxon>Pseudomonadota</taxon>
        <taxon>Gammaproteobacteria</taxon>
        <taxon>Chromatiales</taxon>
        <taxon>Ectothiorhodospiraceae</taxon>
        <taxon>Thioalkalivibrio</taxon>
    </lineage>
</organism>
<dbReference type="KEGG" id="tgr:Tgr7_1619"/>
<dbReference type="HOGENOM" id="CLU_008928_13_1_6"/>
<name>B8GRZ8_THISH</name>
<dbReference type="InterPro" id="IPR051934">
    <property type="entry name" value="Phage_Tail_Fiber_Structural"/>
</dbReference>
<dbReference type="EMBL" id="CP001339">
    <property type="protein sequence ID" value="ACL72702.1"/>
    <property type="molecule type" value="Genomic_DNA"/>
</dbReference>
<dbReference type="RefSeq" id="WP_012638185.1">
    <property type="nucleotide sequence ID" value="NC_011901.1"/>
</dbReference>
<sequence length="205" mass="21960">MAGDFYTVLTAIGMQKQAAYQAGGPRVELATVHAGTGGGDSYYEQYDREALEGLEALVDEVWSAPINHLAVDDANPNWVVIEGVIPTDAGGWMIREVGVKDAEGDLIAVGRFPPTYKPSLDDGAAQDLLIRSITEWGNAEAVTLEVDPAVALASRGYAETVAAEALEAAQDYTDERIDPVDRQTGTPYRVVVVDGVLCIEDMTEE</sequence>
<evidence type="ECO:0000313" key="3">
    <source>
        <dbReference type="Proteomes" id="UP000002383"/>
    </source>
</evidence>
<dbReference type="Proteomes" id="UP000002383">
    <property type="component" value="Chromosome"/>
</dbReference>
<dbReference type="STRING" id="396588.Tgr7_1619"/>
<accession>B8GRZ8</accession>
<proteinExistence type="predicted"/>
<dbReference type="OrthoDB" id="9810174at2"/>
<keyword evidence="3" id="KW-1185">Reference proteome</keyword>
<dbReference type="PANTHER" id="PTHR35191">
    <property type="entry name" value="PROPHAGE SIDE TAIL FIBER PROTEIN HOMOLOG STFQ-RELATED"/>
    <property type="match status" value="1"/>
</dbReference>
<dbReference type="eggNOG" id="COG5301">
    <property type="taxonomic scope" value="Bacteria"/>
</dbReference>
<reference evidence="2 3" key="1">
    <citation type="journal article" date="2011" name="Stand. Genomic Sci.">
        <title>Complete genome sequence of 'Thioalkalivibrio sulfidophilus' HL-EbGr7.</title>
        <authorList>
            <person name="Muyzer G."/>
            <person name="Sorokin D.Y."/>
            <person name="Mavromatis K."/>
            <person name="Lapidus A."/>
            <person name="Clum A."/>
            <person name="Ivanova N."/>
            <person name="Pati A."/>
            <person name="d'Haeseleer P."/>
            <person name="Woyke T."/>
            <person name="Kyrpides N.C."/>
        </authorList>
    </citation>
    <scope>NUCLEOTIDE SEQUENCE [LARGE SCALE GENOMIC DNA]</scope>
    <source>
        <strain evidence="2 3">HL-EbGR7</strain>
    </source>
</reference>
<dbReference type="InterPro" id="IPR022225">
    <property type="entry name" value="Phage_tail_fibre_N"/>
</dbReference>
<feature type="domain" description="Phage tail fibre protein N-terminal" evidence="1">
    <location>
        <begin position="1"/>
        <end position="155"/>
    </location>
</feature>
<protein>
    <submittedName>
        <fullName evidence="2">Tail fiber-related protein</fullName>
    </submittedName>
</protein>